<keyword evidence="3" id="KW-1185">Reference proteome</keyword>
<sequence length="541" mass="57606">MGDLRCARDVEFDSDDPEVNGGEAGSGGTIPLSRSPSASGRQLTYCPSTSSAYGGTMSDVPFGFGPHDPDNEEPDDRNRGDSSDGGSGGGAGFSGGAGSFPGFGGMPGPGGMPGSGGMPNFDISALGQMLTQLGQALSHSSSGESGPVNYDLAKQLAHQQLQTNKHTERPTQQQTKAIEDGIQLAELWLDPTTAFPTGTHVVRSWSARDWVDNTLPTWKRLCDPVAERVSEAWLEALPDEAKQAAGPIVSMLGQMGGLTFGSQLGNGLAQLGGEVLTSTDVGLPLGPDGTAALLPANIERFGEGLDRPASEVTVFLAAREAAHHRLFSHVPWLRQRLLATVEEYARGIHVDTSALEDLASKVDPSDPNSMQELMNSGMLEPRTTDEQQAALTRLETLLALVEGWVDVVVADAVGERLPGADALSETVRRRRATGGPAEQTFATLVGLQLRPRRLRAAASLWRLLTERYGVTSRDRIWDHPDLLPDGSDLDEPLDFADRWGQSHEDLDDPIAAIRRAEAAEQAGQSGSEDSADEERGEDDDR</sequence>
<dbReference type="AlphaFoldDB" id="A0A1G8W0M7"/>
<evidence type="ECO:0000256" key="1">
    <source>
        <dbReference type="SAM" id="MobiDB-lite"/>
    </source>
</evidence>
<name>A0A1G8W0M7_ACTMZ</name>
<evidence type="ECO:0000313" key="3">
    <source>
        <dbReference type="Proteomes" id="UP000199213"/>
    </source>
</evidence>
<accession>A0A1G8W0M7</accession>
<reference evidence="3" key="1">
    <citation type="submission" date="2016-10" db="EMBL/GenBank/DDBJ databases">
        <authorList>
            <person name="Varghese N."/>
            <person name="Submissions S."/>
        </authorList>
    </citation>
    <scope>NUCLEOTIDE SEQUENCE [LARGE SCALE GENOMIC DNA]</scope>
    <source>
        <strain evidence="3">DSM 45460</strain>
    </source>
</reference>
<dbReference type="PANTHER" id="PTHR39420:SF2">
    <property type="entry name" value="HYDROLASE"/>
    <property type="match status" value="1"/>
</dbReference>
<dbReference type="EMBL" id="FNFM01000001">
    <property type="protein sequence ID" value="SDJ71888.1"/>
    <property type="molecule type" value="Genomic_DNA"/>
</dbReference>
<feature type="region of interest" description="Disordered" evidence="1">
    <location>
        <begin position="506"/>
        <end position="541"/>
    </location>
</feature>
<dbReference type="PANTHER" id="PTHR39420">
    <property type="match status" value="1"/>
</dbReference>
<dbReference type="Gene3D" id="1.20.150.30">
    <property type="entry name" value="Zincin-like metallopeptidase, N-terminal domain"/>
    <property type="match status" value="1"/>
</dbReference>
<feature type="compositionally biased region" description="Gly residues" evidence="1">
    <location>
        <begin position="83"/>
        <end position="117"/>
    </location>
</feature>
<feature type="region of interest" description="Disordered" evidence="1">
    <location>
        <begin position="1"/>
        <end position="120"/>
    </location>
</feature>
<organism evidence="2 3">
    <name type="scientific">Actinopolyspora mzabensis</name>
    <dbReference type="NCBI Taxonomy" id="995066"/>
    <lineage>
        <taxon>Bacteria</taxon>
        <taxon>Bacillati</taxon>
        <taxon>Actinomycetota</taxon>
        <taxon>Actinomycetes</taxon>
        <taxon>Actinopolysporales</taxon>
        <taxon>Actinopolysporaceae</taxon>
        <taxon>Actinopolyspora</taxon>
    </lineage>
</organism>
<evidence type="ECO:0000313" key="2">
    <source>
        <dbReference type="EMBL" id="SDJ71888.1"/>
    </source>
</evidence>
<dbReference type="NCBIfam" id="TIGR03624">
    <property type="entry name" value="putative hydrolase"/>
    <property type="match status" value="1"/>
</dbReference>
<dbReference type="SUPFAM" id="SSF55486">
    <property type="entry name" value="Metalloproteases ('zincins'), catalytic domain"/>
    <property type="match status" value="1"/>
</dbReference>
<proteinExistence type="predicted"/>
<feature type="compositionally biased region" description="Basic and acidic residues" evidence="1">
    <location>
        <begin position="1"/>
        <end position="11"/>
    </location>
</feature>
<keyword evidence="2" id="KW-0378">Hydrolase</keyword>
<gene>
    <name evidence="2" type="ORF">SAMN04487820_101458</name>
</gene>
<dbReference type="InterPro" id="IPR018766">
    <property type="entry name" value="Zinicin_2"/>
</dbReference>
<dbReference type="InterPro" id="IPR042271">
    <property type="entry name" value="Zinicin_2_N"/>
</dbReference>
<dbReference type="Proteomes" id="UP000199213">
    <property type="component" value="Unassembled WGS sequence"/>
</dbReference>
<dbReference type="Pfam" id="PF10103">
    <property type="entry name" value="Zincin_2"/>
    <property type="match status" value="1"/>
</dbReference>
<protein>
    <submittedName>
        <fullName evidence="2">Putative hydrolase</fullName>
    </submittedName>
</protein>
<feature type="compositionally biased region" description="Polar residues" evidence="1">
    <location>
        <begin position="32"/>
        <end position="53"/>
    </location>
</feature>
<feature type="compositionally biased region" description="Acidic residues" evidence="1">
    <location>
        <begin position="529"/>
        <end position="541"/>
    </location>
</feature>
<dbReference type="GO" id="GO:0016787">
    <property type="term" value="F:hydrolase activity"/>
    <property type="evidence" value="ECO:0007669"/>
    <property type="project" value="UniProtKB-KW"/>
</dbReference>